<protein>
    <recommendedName>
        <fullName evidence="4">Fungal N-terminal domain-containing protein</fullName>
    </recommendedName>
</protein>
<proteinExistence type="predicted"/>
<organism evidence="2 3">
    <name type="scientific">Alectoria fallacina</name>
    <dbReference type="NCBI Taxonomy" id="1903189"/>
    <lineage>
        <taxon>Eukaryota</taxon>
        <taxon>Fungi</taxon>
        <taxon>Dikarya</taxon>
        <taxon>Ascomycota</taxon>
        <taxon>Pezizomycotina</taxon>
        <taxon>Lecanoromycetes</taxon>
        <taxon>OSLEUM clade</taxon>
        <taxon>Lecanoromycetidae</taxon>
        <taxon>Lecanorales</taxon>
        <taxon>Lecanorineae</taxon>
        <taxon>Parmeliaceae</taxon>
        <taxon>Alectoria</taxon>
    </lineage>
</organism>
<feature type="compositionally biased region" description="Low complexity" evidence="1">
    <location>
        <begin position="252"/>
        <end position="269"/>
    </location>
</feature>
<evidence type="ECO:0000313" key="3">
    <source>
        <dbReference type="Proteomes" id="UP000664203"/>
    </source>
</evidence>
<accession>A0A8H3EVM7</accession>
<dbReference type="OrthoDB" id="5344057at2759"/>
<dbReference type="Proteomes" id="UP000664203">
    <property type="component" value="Unassembled WGS sequence"/>
</dbReference>
<dbReference type="EMBL" id="CAJPDR010000055">
    <property type="protein sequence ID" value="CAF9912480.1"/>
    <property type="molecule type" value="Genomic_DNA"/>
</dbReference>
<feature type="region of interest" description="Disordered" evidence="1">
    <location>
        <begin position="218"/>
        <end position="269"/>
    </location>
</feature>
<gene>
    <name evidence="2" type="ORF">ALECFALPRED_008126</name>
</gene>
<name>A0A8H3EVM7_9LECA</name>
<reference evidence="2" key="1">
    <citation type="submission" date="2021-03" db="EMBL/GenBank/DDBJ databases">
        <authorList>
            <person name="Tagirdzhanova G."/>
        </authorList>
    </citation>
    <scope>NUCLEOTIDE SEQUENCE</scope>
</reference>
<sequence>MEAIAAVSSIAGILSLLGQSIEGVSKLRGFLLNVSCASRHVSLFLYDINCLLEALHAAKQLVEKLPEDFKDSQIIALQIQLDFCTTDVHRLLQCARSLRPASEVGPKAWMKKFWNAINKDLLRNAREELERHRQAIELSLTVLGRTLDVSAAVDIKKLNNKLDTGTAASLSKIEEQNVVLERIESHTKSRVQRSADSVQSLQSIASSLSRIEALATSAASTSISQRSNELQESKSKQRSRRRATGDFVPTYQRGSPRSSWRRSSASAQSLPAVPTIPETYSHLFEDLIEAKGKESDTQDEAHPWARMLEDLDQTGDDPFVPKSTHNGAHCWDPQIDVSLHSQYRTFSDLKRQCLTELYPSDVLEYISLIRVMKSYEDKINVLNLLNLGSNFFARAAAQVHFHLCESDLEILKWERTALQERLEALRLIALASRRRCILAGHSLQGIDDRIRPPDLFNHPNECSDPCLGSRLERAPRPISNGVLEREVKCEVLDEWSTNRDRINRWLLNCLQSDEEQAQLHKSMLAEPLLKDEDWARQVLRHWYIDEAALGHEVKASLSVGAVDSHTIDDIPDAEWFSLPPTPMQYI</sequence>
<comment type="caution">
    <text evidence="2">The sequence shown here is derived from an EMBL/GenBank/DDBJ whole genome shotgun (WGS) entry which is preliminary data.</text>
</comment>
<dbReference type="AlphaFoldDB" id="A0A8H3EVM7"/>
<evidence type="ECO:0000256" key="1">
    <source>
        <dbReference type="SAM" id="MobiDB-lite"/>
    </source>
</evidence>
<evidence type="ECO:0008006" key="4">
    <source>
        <dbReference type="Google" id="ProtNLM"/>
    </source>
</evidence>
<evidence type="ECO:0000313" key="2">
    <source>
        <dbReference type="EMBL" id="CAF9912480.1"/>
    </source>
</evidence>
<keyword evidence="3" id="KW-1185">Reference proteome</keyword>